<sequence length="315" mass="34828">MSPRALIALVLALLPSGARAAGDCPAGFSRTAPEVRAPEGMRRVPAGRFWMGRERSLRKDEQPRHAVCLDAFFLDETLVTVEAFGQFVERTGYTTTAERLGYGMVAHEGMAEWEWRRTPGATWRAPFGASAPAGFAQRPDHPVTMVSHFDAVAFCRSRGGRLPTEAEWEYAMRAGTTLTRFPWGESPQRPDGQYGLNFWQGPDHRQASRDDGHVYLSPVRAFPPNAWGFFDPVGNVWQLVADVYEADTYARRAAGVLNPLRTGAGGDRVARGGSWWCSAKTCHGYGLFYRGKAKPEAPFNNVGFRCARDVEAKSP</sequence>
<evidence type="ECO:0000313" key="5">
    <source>
        <dbReference type="Proteomes" id="UP000035579"/>
    </source>
</evidence>
<dbReference type="Gene3D" id="3.90.1580.10">
    <property type="entry name" value="paralog of FGE (formylglycine-generating enzyme)"/>
    <property type="match status" value="1"/>
</dbReference>
<dbReference type="PANTHER" id="PTHR23150:SF19">
    <property type="entry name" value="FORMYLGLYCINE-GENERATING ENZYME"/>
    <property type="match status" value="1"/>
</dbReference>
<evidence type="ECO:0000256" key="1">
    <source>
        <dbReference type="SAM" id="SignalP"/>
    </source>
</evidence>
<reference evidence="4 6" key="2">
    <citation type="submission" date="2018-08" db="EMBL/GenBank/DDBJ databases">
        <title>Genomic Encyclopedia of Archaeal and Bacterial Type Strains, Phase II (KMG-II): from individual species to whole genera.</title>
        <authorList>
            <person name="Goeker M."/>
        </authorList>
    </citation>
    <scope>NUCLEOTIDE SEQUENCE [LARGE SCALE GENOMIC DNA]</scope>
    <source>
        <strain evidence="4 6">DSM 2261</strain>
    </source>
</reference>
<feature type="domain" description="Sulfatase-modifying factor enzyme-like" evidence="2">
    <location>
        <begin position="40"/>
        <end position="308"/>
    </location>
</feature>
<dbReference type="EMBL" id="CP011509">
    <property type="protein sequence ID" value="AKJ08044.1"/>
    <property type="molecule type" value="Genomic_DNA"/>
</dbReference>
<dbReference type="Proteomes" id="UP000035579">
    <property type="component" value="Chromosome"/>
</dbReference>
<dbReference type="InterPro" id="IPR016187">
    <property type="entry name" value="CTDL_fold"/>
</dbReference>
<dbReference type="AlphaFoldDB" id="A0AAC8QI93"/>
<name>A0AAC8QI93_9BACT</name>
<reference evidence="3 5" key="1">
    <citation type="submission" date="2015-05" db="EMBL/GenBank/DDBJ databases">
        <title>Genome assembly of Archangium gephyra DSM 2261.</title>
        <authorList>
            <person name="Sharma G."/>
            <person name="Subramanian S."/>
        </authorList>
    </citation>
    <scope>NUCLEOTIDE SEQUENCE [LARGE SCALE GENOMIC DNA]</scope>
    <source>
        <strain evidence="3 5">DSM 2261</strain>
    </source>
</reference>
<organism evidence="3 5">
    <name type="scientific">Archangium gephyra</name>
    <dbReference type="NCBI Taxonomy" id="48"/>
    <lineage>
        <taxon>Bacteria</taxon>
        <taxon>Pseudomonadati</taxon>
        <taxon>Myxococcota</taxon>
        <taxon>Myxococcia</taxon>
        <taxon>Myxococcales</taxon>
        <taxon>Cystobacterineae</taxon>
        <taxon>Archangiaceae</taxon>
        <taxon>Archangium</taxon>
    </lineage>
</organism>
<proteinExistence type="predicted"/>
<dbReference type="Proteomes" id="UP000256345">
    <property type="component" value="Unassembled WGS sequence"/>
</dbReference>
<keyword evidence="6" id="KW-1185">Reference proteome</keyword>
<evidence type="ECO:0000313" key="4">
    <source>
        <dbReference type="EMBL" id="REG29785.1"/>
    </source>
</evidence>
<dbReference type="SUPFAM" id="SSF56436">
    <property type="entry name" value="C-type lectin-like"/>
    <property type="match status" value="1"/>
</dbReference>
<protein>
    <submittedName>
        <fullName evidence="4">Formylglycine-generating enzyme required for sulfatase activity</fullName>
    </submittedName>
</protein>
<dbReference type="GO" id="GO:0120147">
    <property type="term" value="F:formylglycine-generating oxidase activity"/>
    <property type="evidence" value="ECO:0007669"/>
    <property type="project" value="TreeGrafter"/>
</dbReference>
<evidence type="ECO:0000259" key="2">
    <source>
        <dbReference type="Pfam" id="PF03781"/>
    </source>
</evidence>
<dbReference type="InterPro" id="IPR051043">
    <property type="entry name" value="Sulfatase_Mod_Factor_Kinase"/>
</dbReference>
<dbReference type="InterPro" id="IPR005532">
    <property type="entry name" value="SUMF_dom"/>
</dbReference>
<evidence type="ECO:0000313" key="3">
    <source>
        <dbReference type="EMBL" id="AKJ08044.1"/>
    </source>
</evidence>
<evidence type="ECO:0000313" key="6">
    <source>
        <dbReference type="Proteomes" id="UP000256345"/>
    </source>
</evidence>
<keyword evidence="1" id="KW-0732">Signal</keyword>
<dbReference type="EMBL" id="QUMU01000007">
    <property type="protein sequence ID" value="REG29785.1"/>
    <property type="molecule type" value="Genomic_DNA"/>
</dbReference>
<dbReference type="KEGG" id="age:AA314_09670"/>
<dbReference type="Pfam" id="PF03781">
    <property type="entry name" value="FGE-sulfatase"/>
    <property type="match status" value="1"/>
</dbReference>
<feature type="chain" id="PRO_5042082982" evidence="1">
    <location>
        <begin position="21"/>
        <end position="315"/>
    </location>
</feature>
<feature type="signal peptide" evidence="1">
    <location>
        <begin position="1"/>
        <end position="20"/>
    </location>
</feature>
<dbReference type="PANTHER" id="PTHR23150">
    <property type="entry name" value="SULFATASE MODIFYING FACTOR 1, 2"/>
    <property type="match status" value="1"/>
</dbReference>
<gene>
    <name evidence="3" type="ORF">AA314_09670</name>
    <name evidence="4" type="ORF">ATI61_107481</name>
</gene>
<accession>A0AAC8QI93</accession>
<dbReference type="InterPro" id="IPR042095">
    <property type="entry name" value="SUMF_sf"/>
</dbReference>